<dbReference type="EMBL" id="BAABME010010973">
    <property type="protein sequence ID" value="GAA0183044.1"/>
    <property type="molecule type" value="Genomic_DNA"/>
</dbReference>
<evidence type="ECO:0000313" key="1">
    <source>
        <dbReference type="EMBL" id="GAA0183044.1"/>
    </source>
</evidence>
<gene>
    <name evidence="1" type="ORF">LIER_30527</name>
</gene>
<dbReference type="PANTHER" id="PTHR35046:SF18">
    <property type="entry name" value="RNA-DIRECTED DNA POLYMERASE"/>
    <property type="match status" value="1"/>
</dbReference>
<dbReference type="PANTHER" id="PTHR35046">
    <property type="entry name" value="ZINC KNUCKLE (CCHC-TYPE) FAMILY PROTEIN"/>
    <property type="match status" value="1"/>
</dbReference>
<sequence>MDKLVNRTLGDMLRAAIDGNLKSWDQLLYKVELSYNRSWKWSTGFSHFTVIYGYNPRAPIDLALPVGRKIHDKAEDLITTLQNIHEEARKRLLVDFDVGDFVWAVLTKDRFGVGEYNKLKARKVGPYEIA</sequence>
<dbReference type="AlphaFoldDB" id="A0AAV3RPV9"/>
<dbReference type="Gene3D" id="3.30.420.10">
    <property type="entry name" value="Ribonuclease H-like superfamily/Ribonuclease H"/>
    <property type="match status" value="1"/>
</dbReference>
<reference evidence="1 2" key="1">
    <citation type="submission" date="2024-01" db="EMBL/GenBank/DDBJ databases">
        <title>The complete chloroplast genome sequence of Lithospermum erythrorhizon: insights into the phylogenetic relationship among Boraginaceae species and the maternal lineages of purple gromwells.</title>
        <authorList>
            <person name="Okada T."/>
            <person name="Watanabe K."/>
        </authorList>
    </citation>
    <scope>NUCLEOTIDE SEQUENCE [LARGE SCALE GENOMIC DNA]</scope>
</reference>
<name>A0AAV3RPV9_LITER</name>
<keyword evidence="2" id="KW-1185">Reference proteome</keyword>
<proteinExistence type="predicted"/>
<evidence type="ECO:0000313" key="2">
    <source>
        <dbReference type="Proteomes" id="UP001454036"/>
    </source>
</evidence>
<dbReference type="GO" id="GO:0003676">
    <property type="term" value="F:nucleic acid binding"/>
    <property type="evidence" value="ECO:0007669"/>
    <property type="project" value="InterPro"/>
</dbReference>
<comment type="caution">
    <text evidence="1">The sequence shown here is derived from an EMBL/GenBank/DDBJ whole genome shotgun (WGS) entry which is preliminary data.</text>
</comment>
<dbReference type="InterPro" id="IPR036397">
    <property type="entry name" value="RNaseH_sf"/>
</dbReference>
<dbReference type="Proteomes" id="UP001454036">
    <property type="component" value="Unassembled WGS sequence"/>
</dbReference>
<organism evidence="1 2">
    <name type="scientific">Lithospermum erythrorhizon</name>
    <name type="common">Purple gromwell</name>
    <name type="synonym">Lithospermum officinale var. erythrorhizon</name>
    <dbReference type="NCBI Taxonomy" id="34254"/>
    <lineage>
        <taxon>Eukaryota</taxon>
        <taxon>Viridiplantae</taxon>
        <taxon>Streptophyta</taxon>
        <taxon>Embryophyta</taxon>
        <taxon>Tracheophyta</taxon>
        <taxon>Spermatophyta</taxon>
        <taxon>Magnoliopsida</taxon>
        <taxon>eudicotyledons</taxon>
        <taxon>Gunneridae</taxon>
        <taxon>Pentapetalae</taxon>
        <taxon>asterids</taxon>
        <taxon>lamiids</taxon>
        <taxon>Boraginales</taxon>
        <taxon>Boraginaceae</taxon>
        <taxon>Boraginoideae</taxon>
        <taxon>Lithospermeae</taxon>
        <taxon>Lithospermum</taxon>
    </lineage>
</organism>
<protein>
    <submittedName>
        <fullName evidence="1">Uncharacterized protein</fullName>
    </submittedName>
</protein>
<accession>A0AAV3RPV9</accession>